<keyword evidence="2" id="KW-1003">Cell membrane</keyword>
<reference evidence="12 13" key="1">
    <citation type="submission" date="2017-04" db="EMBL/GenBank/DDBJ databases">
        <title>Function of individual gut microbiota members based on whole genome sequencing of pure cultures obtained from chicken caecum.</title>
        <authorList>
            <person name="Medvecky M."/>
            <person name="Cejkova D."/>
            <person name="Polansky O."/>
            <person name="Karasova D."/>
            <person name="Kubasova T."/>
            <person name="Cizek A."/>
            <person name="Rychlik I."/>
        </authorList>
    </citation>
    <scope>NUCLEOTIDE SEQUENCE [LARGE SCALE GENOMIC DNA]</scope>
    <source>
        <strain evidence="13">An189</strain>
        <strain evidence="12">An43</strain>
    </source>
</reference>
<dbReference type="EMBL" id="NFKE01000019">
    <property type="protein sequence ID" value="OUP31684.1"/>
    <property type="molecule type" value="Genomic_DNA"/>
</dbReference>
<proteinExistence type="predicted"/>
<evidence type="ECO:0000313" key="12">
    <source>
        <dbReference type="Proteomes" id="UP000195386"/>
    </source>
</evidence>
<dbReference type="PANTHER" id="PTHR33885">
    <property type="entry name" value="PHAGE SHOCK PROTEIN C"/>
    <property type="match status" value="1"/>
</dbReference>
<dbReference type="EMBL" id="NFII01000018">
    <property type="protein sequence ID" value="OUN99823.1"/>
    <property type="molecule type" value="Genomic_DNA"/>
</dbReference>
<gene>
    <name evidence="9" type="ORF">B5F24_16525</name>
    <name evidence="8" type="ORF">B5F97_15245</name>
    <name evidence="11" type="ORF">DWW09_15970</name>
    <name evidence="10" type="ORF">DWX38_15815</name>
</gene>
<evidence type="ECO:0000313" key="14">
    <source>
        <dbReference type="Proteomes" id="UP000284366"/>
    </source>
</evidence>
<dbReference type="Proteomes" id="UP000284366">
    <property type="component" value="Unassembled WGS sequence"/>
</dbReference>
<keyword evidence="5 6" id="KW-0472">Membrane</keyword>
<evidence type="ECO:0000313" key="10">
    <source>
        <dbReference type="EMBL" id="RGT29229.1"/>
    </source>
</evidence>
<protein>
    <submittedName>
        <fullName evidence="9">PspC domain-containing protein</fullName>
    </submittedName>
</protein>
<dbReference type="EMBL" id="QRWP01000019">
    <property type="protein sequence ID" value="RGT29229.1"/>
    <property type="molecule type" value="Genomic_DNA"/>
</dbReference>
<feature type="domain" description="Phage shock protein PspC N-terminal" evidence="7">
    <location>
        <begin position="3"/>
        <end position="61"/>
    </location>
</feature>
<comment type="subcellular location">
    <subcellularLocation>
        <location evidence="1">Cell membrane</location>
        <topology evidence="1">Single-pass membrane protein</topology>
    </subcellularLocation>
</comment>
<evidence type="ECO:0000313" key="9">
    <source>
        <dbReference type="EMBL" id="OUP31684.1"/>
    </source>
</evidence>
<dbReference type="GO" id="GO:0005886">
    <property type="term" value="C:plasma membrane"/>
    <property type="evidence" value="ECO:0007669"/>
    <property type="project" value="UniProtKB-SubCell"/>
</dbReference>
<evidence type="ECO:0000256" key="1">
    <source>
        <dbReference type="ARBA" id="ARBA00004162"/>
    </source>
</evidence>
<evidence type="ECO:0000256" key="5">
    <source>
        <dbReference type="ARBA" id="ARBA00023136"/>
    </source>
</evidence>
<evidence type="ECO:0000259" key="7">
    <source>
        <dbReference type="Pfam" id="PF04024"/>
    </source>
</evidence>
<dbReference type="Proteomes" id="UP000195386">
    <property type="component" value="Unassembled WGS sequence"/>
</dbReference>
<dbReference type="Proteomes" id="UP000285159">
    <property type="component" value="Unassembled WGS sequence"/>
</dbReference>
<reference evidence="14 15" key="3">
    <citation type="submission" date="2018-08" db="EMBL/GenBank/DDBJ databases">
        <title>A genome reference for cultivated species of the human gut microbiota.</title>
        <authorList>
            <person name="Zou Y."/>
            <person name="Xue W."/>
            <person name="Luo G."/>
        </authorList>
    </citation>
    <scope>NUCLEOTIDE SEQUENCE [LARGE SCALE GENOMIC DNA]</scope>
    <source>
        <strain evidence="11 14">AF14-27</strain>
        <strain evidence="10 15">AF19-1AC</strain>
    </source>
</reference>
<feature type="transmembrane region" description="Helical" evidence="6">
    <location>
        <begin position="34"/>
        <end position="59"/>
    </location>
</feature>
<evidence type="ECO:0000256" key="2">
    <source>
        <dbReference type="ARBA" id="ARBA00022475"/>
    </source>
</evidence>
<evidence type="ECO:0000313" key="15">
    <source>
        <dbReference type="Proteomes" id="UP000285159"/>
    </source>
</evidence>
<evidence type="ECO:0000313" key="13">
    <source>
        <dbReference type="Proteomes" id="UP000196587"/>
    </source>
</evidence>
<dbReference type="PANTHER" id="PTHR33885:SF3">
    <property type="entry name" value="PHAGE SHOCK PROTEIN C"/>
    <property type="match status" value="1"/>
</dbReference>
<dbReference type="GeneID" id="61679213"/>
<organism evidence="9 13">
    <name type="scientific">Bacteroides clarus</name>
    <dbReference type="NCBI Taxonomy" id="626929"/>
    <lineage>
        <taxon>Bacteria</taxon>
        <taxon>Pseudomonadati</taxon>
        <taxon>Bacteroidota</taxon>
        <taxon>Bacteroidia</taxon>
        <taxon>Bacteroidales</taxon>
        <taxon>Bacteroidaceae</taxon>
        <taxon>Bacteroides</taxon>
    </lineage>
</organism>
<sequence>MEKKLTRSVNDKMLGGVCSGLAKYFGLDPTLVRLGYAFLSIFTAGFPGIVLYILACIIIPKDTAI</sequence>
<evidence type="ECO:0000256" key="6">
    <source>
        <dbReference type="SAM" id="Phobius"/>
    </source>
</evidence>
<dbReference type="Pfam" id="PF04024">
    <property type="entry name" value="PspC"/>
    <property type="match status" value="1"/>
</dbReference>
<dbReference type="Proteomes" id="UP000196587">
    <property type="component" value="Unassembled WGS sequence"/>
</dbReference>
<dbReference type="InterPro" id="IPR007168">
    <property type="entry name" value="Phageshock_PspC_N"/>
</dbReference>
<dbReference type="EMBL" id="QRZG01000036">
    <property type="protein sequence ID" value="RGV49549.1"/>
    <property type="molecule type" value="Genomic_DNA"/>
</dbReference>
<keyword evidence="3 6" id="KW-0812">Transmembrane</keyword>
<accession>A0A1Y4JGQ3</accession>
<reference evidence="9" key="2">
    <citation type="journal article" date="2018" name="BMC Genomics">
        <title>Whole genome sequencing and function prediction of 133 gut anaerobes isolated from chicken caecum in pure cultures.</title>
        <authorList>
            <person name="Medvecky M."/>
            <person name="Cejkova D."/>
            <person name="Polansky O."/>
            <person name="Karasova D."/>
            <person name="Kubasova T."/>
            <person name="Cizek A."/>
            <person name="Rychlik I."/>
        </authorList>
    </citation>
    <scope>NUCLEOTIDE SEQUENCE</scope>
    <source>
        <strain evidence="9">An189</strain>
        <strain evidence="8">An43</strain>
    </source>
</reference>
<dbReference type="InterPro" id="IPR052027">
    <property type="entry name" value="PspC"/>
</dbReference>
<evidence type="ECO:0000313" key="8">
    <source>
        <dbReference type="EMBL" id="OUN99823.1"/>
    </source>
</evidence>
<keyword evidence="4 6" id="KW-1133">Transmembrane helix</keyword>
<evidence type="ECO:0000256" key="3">
    <source>
        <dbReference type="ARBA" id="ARBA00022692"/>
    </source>
</evidence>
<evidence type="ECO:0000256" key="4">
    <source>
        <dbReference type="ARBA" id="ARBA00022989"/>
    </source>
</evidence>
<dbReference type="RefSeq" id="WP_009121883.1">
    <property type="nucleotide sequence ID" value="NZ_CABIZW010000006.1"/>
</dbReference>
<evidence type="ECO:0000313" key="11">
    <source>
        <dbReference type="EMBL" id="RGV49549.1"/>
    </source>
</evidence>
<comment type="caution">
    <text evidence="9">The sequence shown here is derived from an EMBL/GenBank/DDBJ whole genome shotgun (WGS) entry which is preliminary data.</text>
</comment>
<name>A0A1Y4JGQ3_9BACE</name>
<dbReference type="AlphaFoldDB" id="A0A1Y4JGQ3"/>